<accession>A0AAE0GEX6</accession>
<reference evidence="1 2" key="1">
    <citation type="journal article" date="2015" name="Genome Biol. Evol.">
        <title>Comparative Genomics of a Bacterivorous Green Alga Reveals Evolutionary Causalities and Consequences of Phago-Mixotrophic Mode of Nutrition.</title>
        <authorList>
            <person name="Burns J.A."/>
            <person name="Paasch A."/>
            <person name="Narechania A."/>
            <person name="Kim E."/>
        </authorList>
    </citation>
    <scope>NUCLEOTIDE SEQUENCE [LARGE SCALE GENOMIC DNA]</scope>
    <source>
        <strain evidence="1 2">PLY_AMNH</strain>
    </source>
</reference>
<dbReference type="Proteomes" id="UP001190700">
    <property type="component" value="Unassembled WGS sequence"/>
</dbReference>
<comment type="caution">
    <text evidence="1">The sequence shown here is derived from an EMBL/GenBank/DDBJ whole genome shotgun (WGS) entry which is preliminary data.</text>
</comment>
<dbReference type="AlphaFoldDB" id="A0AAE0GEX6"/>
<keyword evidence="2" id="KW-1185">Reference proteome</keyword>
<dbReference type="EMBL" id="LGRX02006428">
    <property type="protein sequence ID" value="KAK3276690.1"/>
    <property type="molecule type" value="Genomic_DNA"/>
</dbReference>
<evidence type="ECO:0000313" key="2">
    <source>
        <dbReference type="Proteomes" id="UP001190700"/>
    </source>
</evidence>
<name>A0AAE0GEX6_9CHLO</name>
<protein>
    <submittedName>
        <fullName evidence="1">Uncharacterized protein</fullName>
    </submittedName>
</protein>
<evidence type="ECO:0000313" key="1">
    <source>
        <dbReference type="EMBL" id="KAK3276690.1"/>
    </source>
</evidence>
<proteinExistence type="predicted"/>
<gene>
    <name evidence="1" type="ORF">CYMTET_15256</name>
</gene>
<organism evidence="1 2">
    <name type="scientific">Cymbomonas tetramitiformis</name>
    <dbReference type="NCBI Taxonomy" id="36881"/>
    <lineage>
        <taxon>Eukaryota</taxon>
        <taxon>Viridiplantae</taxon>
        <taxon>Chlorophyta</taxon>
        <taxon>Pyramimonadophyceae</taxon>
        <taxon>Pyramimonadales</taxon>
        <taxon>Pyramimonadaceae</taxon>
        <taxon>Cymbomonas</taxon>
    </lineage>
</organism>
<sequence length="198" mass="23110">MEHYEKSEDILRVETPSNANYLWFLDTAIVDGLLHPSYRFTDFRELLPLLRAISMFEGYKYMLDDILRRICEVDDDLKDIWYYFVMYGVRTWDSLFTGQQTESKFDCLKWLSPHHTQQLKDAFVAACATTHSTANCSANVGTLPVLQKAYQDCMASSQRSDVTHIHALMSHGKDILNIIVERRSMDSDNQNAKRRRRD</sequence>